<dbReference type="EMBL" id="JAULSU010000004">
    <property type="protein sequence ID" value="KAK0619981.1"/>
    <property type="molecule type" value="Genomic_DNA"/>
</dbReference>
<proteinExistence type="predicted"/>
<comment type="caution">
    <text evidence="1">The sequence shown here is derived from an EMBL/GenBank/DDBJ whole genome shotgun (WGS) entry which is preliminary data.</text>
</comment>
<evidence type="ECO:0000313" key="1">
    <source>
        <dbReference type="EMBL" id="KAK0619981.1"/>
    </source>
</evidence>
<reference evidence="1" key="1">
    <citation type="submission" date="2023-06" db="EMBL/GenBank/DDBJ databases">
        <title>Genome-scale phylogeny and comparative genomics of the fungal order Sordariales.</title>
        <authorList>
            <consortium name="Lawrence Berkeley National Laboratory"/>
            <person name="Hensen N."/>
            <person name="Bonometti L."/>
            <person name="Westerberg I."/>
            <person name="Brannstrom I.O."/>
            <person name="Guillou S."/>
            <person name="Cros-Aarteil S."/>
            <person name="Calhoun S."/>
            <person name="Haridas S."/>
            <person name="Kuo A."/>
            <person name="Mondo S."/>
            <person name="Pangilinan J."/>
            <person name="Riley R."/>
            <person name="Labutti K."/>
            <person name="Andreopoulos B."/>
            <person name="Lipzen A."/>
            <person name="Chen C."/>
            <person name="Yanf M."/>
            <person name="Daum C."/>
            <person name="Ng V."/>
            <person name="Clum A."/>
            <person name="Steindorff A."/>
            <person name="Ohm R."/>
            <person name="Martin F."/>
            <person name="Silar P."/>
            <person name="Natvig D."/>
            <person name="Lalanne C."/>
            <person name="Gautier V."/>
            <person name="Ament-Velasquez S.L."/>
            <person name="Kruys A."/>
            <person name="Hutchinson M.I."/>
            <person name="Powell A.J."/>
            <person name="Barry K."/>
            <person name="Miller A.N."/>
            <person name="Grigoriev I.V."/>
            <person name="Debuchy R."/>
            <person name="Gladieux P."/>
            <person name="Thoren M.H."/>
            <person name="Johannesson H."/>
        </authorList>
    </citation>
    <scope>NUCLEOTIDE SEQUENCE</scope>
    <source>
        <strain evidence="1">CBS 606.72</strain>
    </source>
</reference>
<dbReference type="Proteomes" id="UP001175000">
    <property type="component" value="Unassembled WGS sequence"/>
</dbReference>
<name>A0AA39WR36_9PEZI</name>
<sequence length="211" mass="22855">MRDWAPSPSVDADVWAPVHVALVGLAAAERSKSKSSEGGIQCRASALRFHGLHAPYVTGPASRPSSRSRSSEACGRVGAARGRFGGRARQKSRSHRSWRLIWRGKPTALHAPTLNRHCEWAATRPALCLCLLLGSGRHTALTNELRRDGDPWGDPALRGFGLVRFNIVSRGVVNKRRKAATSAARHECSSAVPYPYYSPKLGKGVADDGAW</sequence>
<accession>A0AA39WR36</accession>
<organism evidence="1 2">
    <name type="scientific">Immersiella caudata</name>
    <dbReference type="NCBI Taxonomy" id="314043"/>
    <lineage>
        <taxon>Eukaryota</taxon>
        <taxon>Fungi</taxon>
        <taxon>Dikarya</taxon>
        <taxon>Ascomycota</taxon>
        <taxon>Pezizomycotina</taxon>
        <taxon>Sordariomycetes</taxon>
        <taxon>Sordariomycetidae</taxon>
        <taxon>Sordariales</taxon>
        <taxon>Lasiosphaeriaceae</taxon>
        <taxon>Immersiella</taxon>
    </lineage>
</organism>
<keyword evidence="2" id="KW-1185">Reference proteome</keyword>
<gene>
    <name evidence="1" type="ORF">B0T14DRAFT_221635</name>
</gene>
<protein>
    <submittedName>
        <fullName evidence="1">Uncharacterized protein</fullName>
    </submittedName>
</protein>
<dbReference type="AlphaFoldDB" id="A0AA39WR36"/>
<evidence type="ECO:0000313" key="2">
    <source>
        <dbReference type="Proteomes" id="UP001175000"/>
    </source>
</evidence>